<reference evidence="1 2" key="1">
    <citation type="journal article" date="2021" name="Hortic Res">
        <title>High-quality reference genome and annotation aids understanding of berry development for evergreen blueberry (Vaccinium darrowii).</title>
        <authorList>
            <person name="Yu J."/>
            <person name="Hulse-Kemp A.M."/>
            <person name="Babiker E."/>
            <person name="Staton M."/>
        </authorList>
    </citation>
    <scope>NUCLEOTIDE SEQUENCE [LARGE SCALE GENOMIC DNA]</scope>
    <source>
        <strain evidence="2">cv. NJ 8807/NJ 8810</strain>
        <tissue evidence="1">Young leaf</tissue>
    </source>
</reference>
<protein>
    <submittedName>
        <fullName evidence="1">Uncharacterized protein</fullName>
    </submittedName>
</protein>
<comment type="caution">
    <text evidence="1">The sequence shown here is derived from an EMBL/GenBank/DDBJ whole genome shotgun (WGS) entry which is preliminary data.</text>
</comment>
<dbReference type="Proteomes" id="UP000828048">
    <property type="component" value="Chromosome 9"/>
</dbReference>
<name>A0ACB7ZMZ7_9ERIC</name>
<organism evidence="1 2">
    <name type="scientific">Vaccinium darrowii</name>
    <dbReference type="NCBI Taxonomy" id="229202"/>
    <lineage>
        <taxon>Eukaryota</taxon>
        <taxon>Viridiplantae</taxon>
        <taxon>Streptophyta</taxon>
        <taxon>Embryophyta</taxon>
        <taxon>Tracheophyta</taxon>
        <taxon>Spermatophyta</taxon>
        <taxon>Magnoliopsida</taxon>
        <taxon>eudicotyledons</taxon>
        <taxon>Gunneridae</taxon>
        <taxon>Pentapetalae</taxon>
        <taxon>asterids</taxon>
        <taxon>Ericales</taxon>
        <taxon>Ericaceae</taxon>
        <taxon>Vaccinioideae</taxon>
        <taxon>Vaccinieae</taxon>
        <taxon>Vaccinium</taxon>
    </lineage>
</organism>
<dbReference type="EMBL" id="CM037159">
    <property type="protein sequence ID" value="KAH7867358.1"/>
    <property type="molecule type" value="Genomic_DNA"/>
</dbReference>
<evidence type="ECO:0000313" key="1">
    <source>
        <dbReference type="EMBL" id="KAH7867358.1"/>
    </source>
</evidence>
<proteinExistence type="predicted"/>
<evidence type="ECO:0000313" key="2">
    <source>
        <dbReference type="Proteomes" id="UP000828048"/>
    </source>
</evidence>
<gene>
    <name evidence="1" type="ORF">Vadar_032460</name>
</gene>
<sequence>MALFSRNGGTWVSLMVVLVFLSATPPNLLRLPGTALVGPIPPNIMGRLTQLRVLFFHSIGDGGVRGPAFDWWLVVVAVNLKTSLISPILSWRVSPFHAKTAAESGAIAAAAWSCVDKMLHEHHRGGRSRPGRCP</sequence>
<keyword evidence="2" id="KW-1185">Reference proteome</keyword>
<accession>A0ACB7ZMZ7</accession>